<keyword evidence="7 9" id="KW-1133">Transmembrane helix</keyword>
<dbReference type="Proteomes" id="UP001501035">
    <property type="component" value="Unassembled WGS sequence"/>
</dbReference>
<comment type="pathway">
    <text evidence="2 9">Cofactor biosynthesis; adenosylcobalamin biosynthesis.</text>
</comment>
<comment type="similarity">
    <text evidence="3 9">Belongs to the CobD/CbiB family.</text>
</comment>
<keyword evidence="4 9" id="KW-1003">Cell membrane</keyword>
<gene>
    <name evidence="9" type="primary">cobD</name>
    <name evidence="10" type="ORF">GCM10010528_13830</name>
</gene>
<comment type="caution">
    <text evidence="10">The sequence shown here is derived from an EMBL/GenBank/DDBJ whole genome shotgun (WGS) entry which is preliminary data.</text>
</comment>
<reference evidence="11" key="1">
    <citation type="journal article" date="2019" name="Int. J. Syst. Evol. Microbiol.">
        <title>The Global Catalogue of Microorganisms (GCM) 10K type strain sequencing project: providing services to taxonomists for standard genome sequencing and annotation.</title>
        <authorList>
            <consortium name="The Broad Institute Genomics Platform"/>
            <consortium name="The Broad Institute Genome Sequencing Center for Infectious Disease"/>
            <person name="Wu L."/>
            <person name="Ma J."/>
        </authorList>
    </citation>
    <scope>NUCLEOTIDE SEQUENCE [LARGE SCALE GENOMIC DNA]</scope>
    <source>
        <strain evidence="11">JCM 14234</strain>
    </source>
</reference>
<evidence type="ECO:0000313" key="10">
    <source>
        <dbReference type="EMBL" id="GAA3034155.1"/>
    </source>
</evidence>
<keyword evidence="6 9" id="KW-0812">Transmembrane</keyword>
<evidence type="ECO:0000256" key="8">
    <source>
        <dbReference type="ARBA" id="ARBA00023136"/>
    </source>
</evidence>
<dbReference type="NCBIfam" id="NF002276">
    <property type="entry name" value="PRK01209.1-4"/>
    <property type="match status" value="1"/>
</dbReference>
<comment type="function">
    <text evidence="9">Converts cobyric acid to cobinamide by the addition of aminopropanol on the F carboxylic group.</text>
</comment>
<protein>
    <recommendedName>
        <fullName evidence="9">Cobalamin biosynthesis protein CobD</fullName>
    </recommendedName>
</protein>
<evidence type="ECO:0000256" key="2">
    <source>
        <dbReference type="ARBA" id="ARBA00004953"/>
    </source>
</evidence>
<evidence type="ECO:0000256" key="1">
    <source>
        <dbReference type="ARBA" id="ARBA00004651"/>
    </source>
</evidence>
<accession>A0ABP6L923</accession>
<evidence type="ECO:0000256" key="5">
    <source>
        <dbReference type="ARBA" id="ARBA00022573"/>
    </source>
</evidence>
<evidence type="ECO:0000256" key="9">
    <source>
        <dbReference type="HAMAP-Rule" id="MF_00024"/>
    </source>
</evidence>
<evidence type="ECO:0000256" key="4">
    <source>
        <dbReference type="ARBA" id="ARBA00022475"/>
    </source>
</evidence>
<dbReference type="InterPro" id="IPR004485">
    <property type="entry name" value="Cobalamin_biosynth_CobD/CbiB"/>
</dbReference>
<dbReference type="RefSeq" id="WP_290713107.1">
    <property type="nucleotide sequence ID" value="NZ_BAAAVS010000021.1"/>
</dbReference>
<evidence type="ECO:0000256" key="3">
    <source>
        <dbReference type="ARBA" id="ARBA00006263"/>
    </source>
</evidence>
<dbReference type="NCBIfam" id="TIGR00380">
    <property type="entry name" value="cobal_cbiB"/>
    <property type="match status" value="1"/>
</dbReference>
<dbReference type="PANTHER" id="PTHR34308:SF1">
    <property type="entry name" value="COBALAMIN BIOSYNTHESIS PROTEIN CBIB"/>
    <property type="match status" value="1"/>
</dbReference>
<comment type="subcellular location">
    <subcellularLocation>
        <location evidence="1 9">Cell membrane</location>
        <topology evidence="1 9">Multi-pass membrane protein</topology>
    </subcellularLocation>
</comment>
<proteinExistence type="inferred from homology"/>
<organism evidence="10 11">
    <name type="scientific">Gordonia defluvii</name>
    <dbReference type="NCBI Taxonomy" id="283718"/>
    <lineage>
        <taxon>Bacteria</taxon>
        <taxon>Bacillati</taxon>
        <taxon>Actinomycetota</taxon>
        <taxon>Actinomycetes</taxon>
        <taxon>Mycobacteriales</taxon>
        <taxon>Gordoniaceae</taxon>
        <taxon>Gordonia</taxon>
    </lineage>
</organism>
<dbReference type="HAMAP" id="MF_00024">
    <property type="entry name" value="CobD_CbiB"/>
    <property type="match status" value="1"/>
</dbReference>
<evidence type="ECO:0000256" key="6">
    <source>
        <dbReference type="ARBA" id="ARBA00022692"/>
    </source>
</evidence>
<evidence type="ECO:0000313" key="11">
    <source>
        <dbReference type="Proteomes" id="UP001501035"/>
    </source>
</evidence>
<keyword evidence="5 9" id="KW-0169">Cobalamin biosynthesis</keyword>
<dbReference type="Pfam" id="PF03186">
    <property type="entry name" value="CobD_Cbib"/>
    <property type="match status" value="1"/>
</dbReference>
<dbReference type="PANTHER" id="PTHR34308">
    <property type="entry name" value="COBALAMIN BIOSYNTHESIS PROTEIN CBIB"/>
    <property type="match status" value="1"/>
</dbReference>
<keyword evidence="8 9" id="KW-0472">Membrane</keyword>
<evidence type="ECO:0000256" key="7">
    <source>
        <dbReference type="ARBA" id="ARBA00022989"/>
    </source>
</evidence>
<dbReference type="EMBL" id="BAAAVS010000021">
    <property type="protein sequence ID" value="GAA3034155.1"/>
    <property type="molecule type" value="Genomic_DNA"/>
</dbReference>
<keyword evidence="11" id="KW-1185">Reference proteome</keyword>
<name>A0ABP6L923_9ACTN</name>
<sequence>MRTAAGIAVGALADSVIGDPLRWHPVAGFGRLAAALERRAYAPTRVRGAAFTAICVGMAALAGGVLGRLGALGVAVATWTALGGRSLADVGAALADALDAGDIESARALVPSLCGRDPAALDEGGICRAAVESIAENTSDAAVAPLLAAAVAGAPGVLAYRAINTLDAMVGYRTDRYREFGWASARLDDVANYLPARLTGGLAVVCGSRAGAAVHTWRRDARRHPSPNAGVVEAAFAGSLGIALGGATAYHGYVEDRPVLGEGPGPGVADLRAAVRLSRRVRAGATVIAVVVALSRVRSGRRACA</sequence>